<dbReference type="SUPFAM" id="SSF51735">
    <property type="entry name" value="NAD(P)-binding Rossmann-fold domains"/>
    <property type="match status" value="1"/>
</dbReference>
<comment type="catalytic activity">
    <reaction evidence="9 12">
        <text>L-proline + NADP(+) = (S)-1-pyrroline-5-carboxylate + NADPH + 2 H(+)</text>
        <dbReference type="Rhea" id="RHEA:14109"/>
        <dbReference type="ChEBI" id="CHEBI:15378"/>
        <dbReference type="ChEBI" id="CHEBI:17388"/>
        <dbReference type="ChEBI" id="CHEBI:57783"/>
        <dbReference type="ChEBI" id="CHEBI:58349"/>
        <dbReference type="ChEBI" id="CHEBI:60039"/>
        <dbReference type="EC" id="1.5.1.2"/>
    </reaction>
</comment>
<evidence type="ECO:0000256" key="6">
    <source>
        <dbReference type="ARBA" id="ARBA00022857"/>
    </source>
</evidence>
<evidence type="ECO:0000256" key="10">
    <source>
        <dbReference type="NCBIfam" id="TIGR00112"/>
    </source>
</evidence>
<dbReference type="InterPro" id="IPR008927">
    <property type="entry name" value="6-PGluconate_DH-like_C_sf"/>
</dbReference>
<dbReference type="InterPro" id="IPR000304">
    <property type="entry name" value="Pyrroline-COOH_reductase"/>
</dbReference>
<evidence type="ECO:0000259" key="14">
    <source>
        <dbReference type="Pfam" id="PF14748"/>
    </source>
</evidence>
<dbReference type="Gene3D" id="3.40.50.720">
    <property type="entry name" value="NAD(P)-binding Rossmann-like Domain"/>
    <property type="match status" value="1"/>
</dbReference>
<dbReference type="InterPro" id="IPR036291">
    <property type="entry name" value="NAD(P)-bd_dom_sf"/>
</dbReference>
<dbReference type="PANTHER" id="PTHR11645:SF0">
    <property type="entry name" value="PYRROLINE-5-CARBOXYLATE REDUCTASE 3"/>
    <property type="match status" value="1"/>
</dbReference>
<dbReference type="InterPro" id="IPR053790">
    <property type="entry name" value="P5CR-like_CS"/>
</dbReference>
<feature type="domain" description="Pyrroline-5-carboxylate reductase catalytic N-terminal" evidence="13">
    <location>
        <begin position="1"/>
        <end position="86"/>
    </location>
</feature>
<dbReference type="EMBL" id="CP046640">
    <property type="protein sequence ID" value="QTM00072.1"/>
    <property type="molecule type" value="Genomic_DNA"/>
</dbReference>
<dbReference type="SUPFAM" id="SSF48179">
    <property type="entry name" value="6-phosphogluconate dehydrogenase C-terminal domain-like"/>
    <property type="match status" value="1"/>
</dbReference>
<evidence type="ECO:0000256" key="1">
    <source>
        <dbReference type="ARBA" id="ARBA00004496"/>
    </source>
</evidence>
<keyword evidence="5 9" id="KW-0641">Proline biosynthesis</keyword>
<dbReference type="Gene3D" id="1.10.3730.10">
    <property type="entry name" value="ProC C-terminal domain-like"/>
    <property type="match status" value="1"/>
</dbReference>
<keyword evidence="6 9" id="KW-0521">NADP</keyword>
<protein>
    <recommendedName>
        <fullName evidence="9 10">Pyrroline-5-carboxylate reductase</fullName>
        <shortName evidence="9">P5C reductase</shortName>
        <shortName evidence="9">P5CR</shortName>
        <ecNumber evidence="9 10">1.5.1.2</ecNumber>
    </recommendedName>
    <alternativeName>
        <fullName evidence="9">PCA reductase</fullName>
    </alternativeName>
</protein>
<sequence>MGTSLLEGIIESGSYSADKIIVSDIKLDNDKLEGKYQGIKMTTDNKEAVKGVDVVLLAVKPQVMAAVLDNIKNSLANKLLITIAAGLSLASYQKTVPDSCRIIRVMPNTPSLVKEGISAFTASENASKEDLKQVKSLLKGVGEIVEVKEELMDAVTGLSGSGPAYIYMVIEALADGGVLMGLPRELSQKLAAQTVLGAARMVIETGQHPGELKDMVTSPGGTTIRAVEVLEEKGLRGSMIQAVKAAAERSKELNN</sequence>
<comment type="similarity">
    <text evidence="2 9 12">Belongs to the pyrroline-5-carboxylate reductase family.</text>
</comment>
<evidence type="ECO:0000256" key="11">
    <source>
        <dbReference type="PIRSR" id="PIRSR000193-1"/>
    </source>
</evidence>
<dbReference type="UniPathway" id="UPA00098">
    <property type="reaction ID" value="UER00361"/>
</dbReference>
<organism evidence="15 16">
    <name type="scientific">Iocasia fonsfrigidae</name>
    <dbReference type="NCBI Taxonomy" id="2682810"/>
    <lineage>
        <taxon>Bacteria</taxon>
        <taxon>Bacillati</taxon>
        <taxon>Bacillota</taxon>
        <taxon>Clostridia</taxon>
        <taxon>Halanaerobiales</taxon>
        <taxon>Halanaerobiaceae</taxon>
        <taxon>Iocasia</taxon>
    </lineage>
</organism>
<evidence type="ECO:0000259" key="13">
    <source>
        <dbReference type="Pfam" id="PF03807"/>
    </source>
</evidence>
<reference evidence="15" key="1">
    <citation type="submission" date="2019-12" db="EMBL/GenBank/DDBJ databases">
        <authorList>
            <person name="zhang j."/>
            <person name="sun C.M."/>
        </authorList>
    </citation>
    <scope>NUCLEOTIDE SEQUENCE</scope>
    <source>
        <strain evidence="15">NS-1</strain>
    </source>
</reference>
<dbReference type="PANTHER" id="PTHR11645">
    <property type="entry name" value="PYRROLINE-5-CARBOXYLATE REDUCTASE"/>
    <property type="match status" value="1"/>
</dbReference>
<evidence type="ECO:0000256" key="7">
    <source>
        <dbReference type="ARBA" id="ARBA00023002"/>
    </source>
</evidence>
<evidence type="ECO:0000256" key="5">
    <source>
        <dbReference type="ARBA" id="ARBA00022650"/>
    </source>
</evidence>
<dbReference type="AlphaFoldDB" id="A0A8A7KF89"/>
<dbReference type="InterPro" id="IPR028939">
    <property type="entry name" value="P5C_Rdtase_cat_N"/>
</dbReference>
<keyword evidence="7 9" id="KW-0560">Oxidoreductase</keyword>
<dbReference type="Proteomes" id="UP000665020">
    <property type="component" value="Chromosome"/>
</dbReference>
<dbReference type="Pfam" id="PF14748">
    <property type="entry name" value="P5CR_dimer"/>
    <property type="match status" value="1"/>
</dbReference>
<comment type="catalytic activity">
    <reaction evidence="9">
        <text>L-proline + NAD(+) = (S)-1-pyrroline-5-carboxylate + NADH + 2 H(+)</text>
        <dbReference type="Rhea" id="RHEA:14105"/>
        <dbReference type="ChEBI" id="CHEBI:15378"/>
        <dbReference type="ChEBI" id="CHEBI:17388"/>
        <dbReference type="ChEBI" id="CHEBI:57540"/>
        <dbReference type="ChEBI" id="CHEBI:57945"/>
        <dbReference type="ChEBI" id="CHEBI:60039"/>
        <dbReference type="EC" id="1.5.1.2"/>
    </reaction>
</comment>
<comment type="function">
    <text evidence="8 9">Catalyzes the reduction of 1-pyrroline-5-carboxylate (PCA) to L-proline.</text>
</comment>
<dbReference type="InterPro" id="IPR029036">
    <property type="entry name" value="P5CR_dimer"/>
</dbReference>
<name>A0A8A7KF89_9FIRM</name>
<evidence type="ECO:0000256" key="9">
    <source>
        <dbReference type="HAMAP-Rule" id="MF_01925"/>
    </source>
</evidence>
<dbReference type="KEGG" id="ifn:GM661_15365"/>
<feature type="binding site" evidence="11">
    <location>
        <begin position="58"/>
        <end position="61"/>
    </location>
    <ligand>
        <name>NADP(+)</name>
        <dbReference type="ChEBI" id="CHEBI:58349"/>
    </ligand>
</feature>
<evidence type="ECO:0000256" key="12">
    <source>
        <dbReference type="RuleBase" id="RU003903"/>
    </source>
</evidence>
<dbReference type="Pfam" id="PF03807">
    <property type="entry name" value="F420_oxidored"/>
    <property type="match status" value="1"/>
</dbReference>
<dbReference type="FunFam" id="1.10.3730.10:FF:000001">
    <property type="entry name" value="Pyrroline-5-carboxylate reductase"/>
    <property type="match status" value="1"/>
</dbReference>
<dbReference type="EC" id="1.5.1.2" evidence="9 10"/>
<evidence type="ECO:0000256" key="3">
    <source>
        <dbReference type="ARBA" id="ARBA00022490"/>
    </source>
</evidence>
<feature type="domain" description="Pyrroline-5-carboxylate reductase dimerisation" evidence="14">
    <location>
        <begin position="149"/>
        <end position="253"/>
    </location>
</feature>
<evidence type="ECO:0000256" key="8">
    <source>
        <dbReference type="ARBA" id="ARBA00058118"/>
    </source>
</evidence>
<evidence type="ECO:0000256" key="4">
    <source>
        <dbReference type="ARBA" id="ARBA00022605"/>
    </source>
</evidence>
<proteinExistence type="inferred from homology"/>
<dbReference type="GO" id="GO:0055129">
    <property type="term" value="P:L-proline biosynthetic process"/>
    <property type="evidence" value="ECO:0007669"/>
    <property type="project" value="UniProtKB-UniRule"/>
</dbReference>
<comment type="subcellular location">
    <subcellularLocation>
        <location evidence="1 9">Cytoplasm</location>
    </subcellularLocation>
</comment>
<dbReference type="NCBIfam" id="TIGR00112">
    <property type="entry name" value="proC"/>
    <property type="match status" value="1"/>
</dbReference>
<keyword evidence="16" id="KW-1185">Reference proteome</keyword>
<dbReference type="FunFam" id="3.40.50.720:FF:000190">
    <property type="entry name" value="Pyrroline-5-carboxylate reductase"/>
    <property type="match status" value="1"/>
</dbReference>
<keyword evidence="4 9" id="KW-0028">Amino-acid biosynthesis</keyword>
<gene>
    <name evidence="9 15" type="primary">proC</name>
    <name evidence="15" type="ORF">GM661_15365</name>
</gene>
<dbReference type="HAMAP" id="MF_01925">
    <property type="entry name" value="P5C_reductase"/>
    <property type="match status" value="1"/>
</dbReference>
<dbReference type="PROSITE" id="PS00521">
    <property type="entry name" value="P5CR"/>
    <property type="match status" value="1"/>
</dbReference>
<evidence type="ECO:0000313" key="16">
    <source>
        <dbReference type="Proteomes" id="UP000665020"/>
    </source>
</evidence>
<feature type="binding site" evidence="11">
    <location>
        <position position="45"/>
    </location>
    <ligand>
        <name>NADPH</name>
        <dbReference type="ChEBI" id="CHEBI:57783"/>
    </ligand>
</feature>
<comment type="pathway">
    <text evidence="9 12">Amino-acid biosynthesis; L-proline biosynthesis; L-proline from L-glutamate 5-semialdehyde: step 1/1.</text>
</comment>
<evidence type="ECO:0000256" key="2">
    <source>
        <dbReference type="ARBA" id="ARBA00005525"/>
    </source>
</evidence>
<keyword evidence="3 9" id="KW-0963">Cytoplasm</keyword>
<dbReference type="GO" id="GO:0005737">
    <property type="term" value="C:cytoplasm"/>
    <property type="evidence" value="ECO:0007669"/>
    <property type="project" value="UniProtKB-SubCell"/>
</dbReference>
<dbReference type="GO" id="GO:0004735">
    <property type="term" value="F:pyrroline-5-carboxylate reductase activity"/>
    <property type="evidence" value="ECO:0007669"/>
    <property type="project" value="UniProtKB-UniRule"/>
</dbReference>
<dbReference type="PIRSF" id="PIRSF000193">
    <property type="entry name" value="Pyrrol-5-carb_rd"/>
    <property type="match status" value="1"/>
</dbReference>
<accession>A0A8A7KF89</accession>
<evidence type="ECO:0000313" key="15">
    <source>
        <dbReference type="EMBL" id="QTM00072.1"/>
    </source>
</evidence>